<feature type="non-terminal residue" evidence="1">
    <location>
        <position position="1"/>
    </location>
</feature>
<evidence type="ECO:0000313" key="1">
    <source>
        <dbReference type="EMBL" id="GMS79141.1"/>
    </source>
</evidence>
<evidence type="ECO:0000313" key="2">
    <source>
        <dbReference type="Proteomes" id="UP001432027"/>
    </source>
</evidence>
<reference evidence="1" key="1">
    <citation type="submission" date="2023-10" db="EMBL/GenBank/DDBJ databases">
        <title>Genome assembly of Pristionchus species.</title>
        <authorList>
            <person name="Yoshida K."/>
            <person name="Sommer R.J."/>
        </authorList>
    </citation>
    <scope>NUCLEOTIDE SEQUENCE</scope>
    <source>
        <strain evidence="1">RS0144</strain>
    </source>
</reference>
<sequence length="105" mass="11880">HSLPTCFVASQTCCVESTTIEMYDESYDPLSALRLSPPSSPSLLKMGKALASSSRVEEGRASNLVFIFPIWKHKRPFRFSTFSRSNSNQRRTERLLLSRRLEAPA</sequence>
<dbReference type="EMBL" id="BTSX01000001">
    <property type="protein sequence ID" value="GMS79141.1"/>
    <property type="molecule type" value="Genomic_DNA"/>
</dbReference>
<protein>
    <submittedName>
        <fullName evidence="1">Uncharacterized protein</fullName>
    </submittedName>
</protein>
<organism evidence="1 2">
    <name type="scientific">Pristionchus entomophagus</name>
    <dbReference type="NCBI Taxonomy" id="358040"/>
    <lineage>
        <taxon>Eukaryota</taxon>
        <taxon>Metazoa</taxon>
        <taxon>Ecdysozoa</taxon>
        <taxon>Nematoda</taxon>
        <taxon>Chromadorea</taxon>
        <taxon>Rhabditida</taxon>
        <taxon>Rhabditina</taxon>
        <taxon>Diplogasteromorpha</taxon>
        <taxon>Diplogasteroidea</taxon>
        <taxon>Neodiplogasteridae</taxon>
        <taxon>Pristionchus</taxon>
    </lineage>
</organism>
<gene>
    <name evidence="1" type="ORF">PENTCL1PPCAC_1316</name>
</gene>
<dbReference type="AlphaFoldDB" id="A0AAV5S871"/>
<name>A0AAV5S871_9BILA</name>
<accession>A0AAV5S871</accession>
<feature type="non-terminal residue" evidence="1">
    <location>
        <position position="105"/>
    </location>
</feature>
<comment type="caution">
    <text evidence="1">The sequence shown here is derived from an EMBL/GenBank/DDBJ whole genome shotgun (WGS) entry which is preliminary data.</text>
</comment>
<dbReference type="Proteomes" id="UP001432027">
    <property type="component" value="Unassembled WGS sequence"/>
</dbReference>
<proteinExistence type="predicted"/>
<keyword evidence="2" id="KW-1185">Reference proteome</keyword>